<name>A0ABT5C6A3_9BACT</name>
<evidence type="ECO:0000313" key="4">
    <source>
        <dbReference type="Proteomes" id="UP001217485"/>
    </source>
</evidence>
<protein>
    <recommendedName>
        <fullName evidence="5">Secreted protein</fullName>
    </recommendedName>
</protein>
<evidence type="ECO:0008006" key="5">
    <source>
        <dbReference type="Google" id="ProtNLM"/>
    </source>
</evidence>
<organism evidence="3 4">
    <name type="scientific">Sorangium atrum</name>
    <dbReference type="NCBI Taxonomy" id="2995308"/>
    <lineage>
        <taxon>Bacteria</taxon>
        <taxon>Pseudomonadati</taxon>
        <taxon>Myxococcota</taxon>
        <taxon>Polyangia</taxon>
        <taxon>Polyangiales</taxon>
        <taxon>Polyangiaceae</taxon>
        <taxon>Sorangium</taxon>
    </lineage>
</organism>
<dbReference type="EMBL" id="JAQNDK010000003">
    <property type="protein sequence ID" value="MDC0681954.1"/>
    <property type="molecule type" value="Genomic_DNA"/>
</dbReference>
<evidence type="ECO:0000313" key="3">
    <source>
        <dbReference type="EMBL" id="MDC0681954.1"/>
    </source>
</evidence>
<gene>
    <name evidence="3" type="ORF">POL72_29720</name>
</gene>
<dbReference type="RefSeq" id="WP_272099429.1">
    <property type="nucleotide sequence ID" value="NZ_JAQNDK010000003.1"/>
</dbReference>
<comment type="caution">
    <text evidence="3">The sequence shown here is derived from an EMBL/GenBank/DDBJ whole genome shotgun (WGS) entry which is preliminary data.</text>
</comment>
<keyword evidence="2" id="KW-0732">Signal</keyword>
<sequence length="226" mass="20767">MGSSALAVLSAARRSSAPWAAAALLGLGAVTVITAPSCGNDAVGVDACRRIERARCEAAAVCPEWIGSGDAEERVNTCVEFYWDQCLHGIESGAGGGQAAAEPTTTQVDACVAAVGEARACASAKVASMAGCSAAPLAEGIDPAISPCVVITAQAEALEACAFVAAPNGGGADIGSGGSGSAGSGGSGSAGSGGSGGDSAGNGGSDGAGSGGSGGGSAGSGGSGGP</sequence>
<evidence type="ECO:0000256" key="1">
    <source>
        <dbReference type="SAM" id="MobiDB-lite"/>
    </source>
</evidence>
<keyword evidence="4" id="KW-1185">Reference proteome</keyword>
<feature type="signal peptide" evidence="2">
    <location>
        <begin position="1"/>
        <end position="20"/>
    </location>
</feature>
<feature type="chain" id="PRO_5046782580" description="Secreted protein" evidence="2">
    <location>
        <begin position="21"/>
        <end position="226"/>
    </location>
</feature>
<evidence type="ECO:0000256" key="2">
    <source>
        <dbReference type="SAM" id="SignalP"/>
    </source>
</evidence>
<feature type="region of interest" description="Disordered" evidence="1">
    <location>
        <begin position="177"/>
        <end position="226"/>
    </location>
</feature>
<dbReference type="Proteomes" id="UP001217485">
    <property type="component" value="Unassembled WGS sequence"/>
</dbReference>
<reference evidence="3 4" key="1">
    <citation type="submission" date="2023-01" db="EMBL/GenBank/DDBJ databases">
        <title>Minimal conservation of predation-associated metabolite biosynthetic gene clusters underscores biosynthetic potential of Myxococcota including descriptions for ten novel species: Archangium lansinium sp. nov., Myxococcus landrumus sp. nov., Nannocystis bai.</title>
        <authorList>
            <person name="Ahearne A."/>
            <person name="Stevens C."/>
            <person name="Dowd S."/>
        </authorList>
    </citation>
    <scope>NUCLEOTIDE SEQUENCE [LARGE SCALE GENOMIC DNA]</scope>
    <source>
        <strain evidence="3 4">WIWO2</strain>
    </source>
</reference>
<accession>A0ABT5C6A3</accession>
<proteinExistence type="predicted"/>